<dbReference type="Proteomes" id="UP000244908">
    <property type="component" value="Chromosome"/>
</dbReference>
<protein>
    <submittedName>
        <fullName evidence="1">Uncharacterized protein</fullName>
    </submittedName>
</protein>
<dbReference type="AlphaFoldDB" id="A0A2Y9TWN1"/>
<organism evidence="1 2">
    <name type="scientific">Limnobaculum parvum</name>
    <dbReference type="NCBI Taxonomy" id="2172103"/>
    <lineage>
        <taxon>Bacteria</taxon>
        <taxon>Pseudomonadati</taxon>
        <taxon>Pseudomonadota</taxon>
        <taxon>Gammaproteobacteria</taxon>
        <taxon>Enterobacterales</taxon>
        <taxon>Budviciaceae</taxon>
        <taxon>Limnobaculum</taxon>
    </lineage>
</organism>
<accession>A0A2Y9TWN1</accession>
<keyword evidence="2" id="KW-1185">Reference proteome</keyword>
<dbReference type="EMBL" id="CP029185">
    <property type="protein sequence ID" value="AWH87909.1"/>
    <property type="molecule type" value="Genomic_DNA"/>
</dbReference>
<evidence type="ECO:0000313" key="1">
    <source>
        <dbReference type="EMBL" id="AWH87909.1"/>
    </source>
</evidence>
<proteinExistence type="predicted"/>
<gene>
    <name evidence="1" type="ORF">HYN51_04650</name>
</gene>
<name>A0A2Y9TWN1_9GAMM</name>
<evidence type="ECO:0000313" key="2">
    <source>
        <dbReference type="Proteomes" id="UP000244908"/>
    </source>
</evidence>
<dbReference type="KEGG" id="lpv:HYN51_04650"/>
<reference evidence="1 2" key="1">
    <citation type="journal article" date="2019" name="Int. J. Syst. Evol. Microbiol.">
        <title>Limnobaculum parvum gen. nov., sp. nov., isolated from a freshwater lake.</title>
        <authorList>
            <person name="Baek C."/>
            <person name="Shin S.K."/>
            <person name="Yi H."/>
        </authorList>
    </citation>
    <scope>NUCLEOTIDE SEQUENCE [LARGE SCALE GENOMIC DNA]</scope>
    <source>
        <strain evidence="1 2">HYN0051</strain>
    </source>
</reference>
<sequence length="78" mass="8433">MSVQDKGIAAELMVMLPVKDDNAESYQAIIVTQWRDTGTIADNGERGNACAFGIQADLSMGAGDQMTQREPVFLNDIV</sequence>